<dbReference type="GO" id="GO:0005615">
    <property type="term" value="C:extracellular space"/>
    <property type="evidence" value="ECO:0007669"/>
    <property type="project" value="InterPro"/>
</dbReference>
<dbReference type="Gene3D" id="2.30.39.10">
    <property type="entry name" value="Alpha-1-antitrypsin, domain 1"/>
    <property type="match status" value="1"/>
</dbReference>
<keyword evidence="2" id="KW-0732">Signal</keyword>
<dbReference type="PROSITE" id="PS51257">
    <property type="entry name" value="PROKAR_LIPOPROTEIN"/>
    <property type="match status" value="1"/>
</dbReference>
<proteinExistence type="inferred from homology"/>
<dbReference type="EMBL" id="CVTD020000005">
    <property type="protein sequence ID" value="CRZ33297.1"/>
    <property type="molecule type" value="Genomic_DNA"/>
</dbReference>
<evidence type="ECO:0000313" key="4">
    <source>
        <dbReference type="EMBL" id="CRZ33297.1"/>
    </source>
</evidence>
<protein>
    <submittedName>
        <fullName evidence="4">Putative secreted protein</fullName>
    </submittedName>
</protein>
<dbReference type="InterPro" id="IPR042185">
    <property type="entry name" value="Serpin_sf_2"/>
</dbReference>
<accession>A0A0H5SD74</accession>
<dbReference type="InterPro" id="IPR023796">
    <property type="entry name" value="Serpin_dom"/>
</dbReference>
<dbReference type="PANTHER" id="PTHR11461">
    <property type="entry name" value="SERINE PROTEASE INHIBITOR, SERPIN"/>
    <property type="match status" value="1"/>
</dbReference>
<reference evidence="4 5" key="1">
    <citation type="submission" date="2015-06" db="EMBL/GenBank/DDBJ databases">
        <authorList>
            <person name="Wibberg Daniel"/>
        </authorList>
    </citation>
    <scope>NUCLEOTIDE SEQUENCE [LARGE SCALE GENOMIC DNA]</scope>
    <source>
        <strain evidence="4 5">T3/55T</strain>
    </source>
</reference>
<organism evidence="4 5">
    <name type="scientific">Herbinix hemicellulosilytica</name>
    <dbReference type="NCBI Taxonomy" id="1564487"/>
    <lineage>
        <taxon>Bacteria</taxon>
        <taxon>Bacillati</taxon>
        <taxon>Bacillota</taxon>
        <taxon>Clostridia</taxon>
        <taxon>Lachnospirales</taxon>
        <taxon>Lachnospiraceae</taxon>
        <taxon>Herbinix</taxon>
    </lineage>
</organism>
<dbReference type="AlphaFoldDB" id="A0A0H5SD74"/>
<name>A0A0H5SD74_HERHM</name>
<dbReference type="GO" id="GO:0004867">
    <property type="term" value="F:serine-type endopeptidase inhibitor activity"/>
    <property type="evidence" value="ECO:0007669"/>
    <property type="project" value="InterPro"/>
</dbReference>
<feature type="signal peptide" evidence="2">
    <location>
        <begin position="1"/>
        <end position="28"/>
    </location>
</feature>
<dbReference type="InterPro" id="IPR036186">
    <property type="entry name" value="Serpin_sf"/>
</dbReference>
<dbReference type="InterPro" id="IPR023795">
    <property type="entry name" value="Serpin_CS"/>
</dbReference>
<dbReference type="Gene3D" id="3.30.497.10">
    <property type="entry name" value="Antithrombin, subunit I, domain 2"/>
    <property type="match status" value="1"/>
</dbReference>
<evidence type="ECO:0000259" key="3">
    <source>
        <dbReference type="SMART" id="SM00093"/>
    </source>
</evidence>
<dbReference type="SMART" id="SM00093">
    <property type="entry name" value="SERPIN"/>
    <property type="match status" value="1"/>
</dbReference>
<dbReference type="Pfam" id="PF00079">
    <property type="entry name" value="Serpin"/>
    <property type="match status" value="1"/>
</dbReference>
<feature type="chain" id="PRO_5039624843" evidence="2">
    <location>
        <begin position="29"/>
        <end position="477"/>
    </location>
</feature>
<dbReference type="InterPro" id="IPR000215">
    <property type="entry name" value="Serpin_fam"/>
</dbReference>
<dbReference type="PANTHER" id="PTHR11461:SF211">
    <property type="entry name" value="GH10112P-RELATED"/>
    <property type="match status" value="1"/>
</dbReference>
<evidence type="ECO:0000256" key="2">
    <source>
        <dbReference type="SAM" id="SignalP"/>
    </source>
</evidence>
<dbReference type="PROSITE" id="PS00284">
    <property type="entry name" value="SERPIN"/>
    <property type="match status" value="1"/>
</dbReference>
<dbReference type="RefSeq" id="WP_158245842.1">
    <property type="nucleotide sequence ID" value="NZ_CVTD020000005.1"/>
</dbReference>
<feature type="domain" description="Serpin" evidence="3">
    <location>
        <begin position="116"/>
        <end position="474"/>
    </location>
</feature>
<evidence type="ECO:0000313" key="5">
    <source>
        <dbReference type="Proteomes" id="UP000236497"/>
    </source>
</evidence>
<dbReference type="SUPFAM" id="SSF56574">
    <property type="entry name" value="Serpins"/>
    <property type="match status" value="1"/>
</dbReference>
<gene>
    <name evidence="4" type="ORF">HHT355_0082</name>
</gene>
<dbReference type="Proteomes" id="UP000236497">
    <property type="component" value="Unassembled WGS sequence"/>
</dbReference>
<sequence length="477" mass="54117">MNSLKSVKNYIFCFIIITACLFICACSAKNEAEPVYGNNDEITNNTEGTIADNEDDAVVNTDKAGVGIVKDIATEDIATEENTAEDIEETSYVKEALNDDNVSSEFIQKYYDFTEQTAVHIFCSKSRDNQLYAPFNLYLAMSVLAELTGGEAWEEMQKALGFSAIDSNRTELNKAISALDKRYLNVGRVKIKNSLWLNDNIKYKDDILSTVRDKYGTEIFKGDFQDAEFQQMMTDWVSQNTNQGFKPDYSDLSYTGATFVALNTLDYYEEWITEFDEESTSEDYFTCSDNSKVLCEFMNMEEEPYSFLKGEDFISTYLHLKDKSNMLFILPDEGIEVEDFLRKEGKLADIIYNWANYQTTIGKVKLSIPKFAYADENYLNDTVKAIGINKIFDVEENAFSNLTDENIFVGAIKQASKIKIDEYGCSASSYTEVNLFANSGLVGEDEAVINLNRPFIYVLYKEKLPFLIGVVRNPLNS</sequence>
<dbReference type="InterPro" id="IPR042178">
    <property type="entry name" value="Serpin_sf_1"/>
</dbReference>
<comment type="similarity">
    <text evidence="1">Belongs to the serpin family.</text>
</comment>
<evidence type="ECO:0000256" key="1">
    <source>
        <dbReference type="RuleBase" id="RU000411"/>
    </source>
</evidence>
<keyword evidence="5" id="KW-1185">Reference proteome</keyword>